<keyword evidence="1" id="KW-0175">Coiled coil</keyword>
<evidence type="ECO:0000313" key="3">
    <source>
        <dbReference type="EMBL" id="CAD8410870.1"/>
    </source>
</evidence>
<dbReference type="EMBL" id="HBEL01014612">
    <property type="protein sequence ID" value="CAD8410870.1"/>
    <property type="molecule type" value="Transcribed_RNA"/>
</dbReference>
<proteinExistence type="predicted"/>
<sequence length="241" mass="26531">MPVCVCCVSTKQKKVRKLRASVADLAEENARNLEEVERLGLSGAVRMARSLRDEQREIANEINDAKRGEAICMQRLRVLEKRIRLQKSAEVTRAAQPQSSDVGSASPAGAAEGAERQQANGGNHINDDAAQQQQHHQEPLVGQGILMNNDDPNEDYVQVTGGGPNDDGDDTNSDRVDSTYMASDSIARGNSTSLAVRETKRYYTLELFEVLKRIMGLGQRAVARSAQSFIRSKTRNKMMTV</sequence>
<dbReference type="AlphaFoldDB" id="A0A7S0C2N1"/>
<feature type="region of interest" description="Disordered" evidence="2">
    <location>
        <begin position="88"/>
        <end position="177"/>
    </location>
</feature>
<evidence type="ECO:0000256" key="1">
    <source>
        <dbReference type="SAM" id="Coils"/>
    </source>
</evidence>
<organism evidence="3">
    <name type="scientific">Proboscia inermis</name>
    <dbReference type="NCBI Taxonomy" id="420281"/>
    <lineage>
        <taxon>Eukaryota</taxon>
        <taxon>Sar</taxon>
        <taxon>Stramenopiles</taxon>
        <taxon>Ochrophyta</taxon>
        <taxon>Bacillariophyta</taxon>
        <taxon>Coscinodiscophyceae</taxon>
        <taxon>Rhizosoleniophycidae</taxon>
        <taxon>Rhizosoleniales</taxon>
        <taxon>Rhizosoleniaceae</taxon>
        <taxon>Proboscia</taxon>
    </lineage>
</organism>
<gene>
    <name evidence="3" type="ORF">PINE0816_LOCUS6993</name>
</gene>
<reference evidence="3" key="1">
    <citation type="submission" date="2021-01" db="EMBL/GenBank/DDBJ databases">
        <authorList>
            <person name="Corre E."/>
            <person name="Pelletier E."/>
            <person name="Niang G."/>
            <person name="Scheremetjew M."/>
            <person name="Finn R."/>
            <person name="Kale V."/>
            <person name="Holt S."/>
            <person name="Cochrane G."/>
            <person name="Meng A."/>
            <person name="Brown T."/>
            <person name="Cohen L."/>
        </authorList>
    </citation>
    <scope>NUCLEOTIDE SEQUENCE</scope>
    <source>
        <strain evidence="3">CCAP1064/1</strain>
    </source>
</reference>
<feature type="compositionally biased region" description="Low complexity" evidence="2">
    <location>
        <begin position="103"/>
        <end position="134"/>
    </location>
</feature>
<evidence type="ECO:0000256" key="2">
    <source>
        <dbReference type="SAM" id="MobiDB-lite"/>
    </source>
</evidence>
<protein>
    <submittedName>
        <fullName evidence="3">Uncharacterized protein</fullName>
    </submittedName>
</protein>
<feature type="coiled-coil region" evidence="1">
    <location>
        <begin position="8"/>
        <end position="68"/>
    </location>
</feature>
<accession>A0A7S0C2N1</accession>
<name>A0A7S0C2N1_9STRA</name>